<feature type="compositionally biased region" description="Polar residues" evidence="3">
    <location>
        <begin position="331"/>
        <end position="344"/>
    </location>
</feature>
<feature type="region of interest" description="Disordered" evidence="3">
    <location>
        <begin position="877"/>
        <end position="925"/>
    </location>
</feature>
<dbReference type="PANTHER" id="PTHR23318">
    <property type="entry name" value="ATP SYNTHASE GAMMA-RELATED"/>
    <property type="match status" value="1"/>
</dbReference>
<feature type="region of interest" description="Disordered" evidence="3">
    <location>
        <begin position="239"/>
        <end position="264"/>
    </location>
</feature>
<evidence type="ECO:0000313" key="5">
    <source>
        <dbReference type="EMBL" id="GFH45424.1"/>
    </source>
</evidence>
<name>A0AAD3H0I9_9STRA</name>
<proteinExistence type="predicted"/>
<feature type="domain" description="Serine/threonine-protein phosphatase 4 regulatory subunit 3-like central" evidence="4">
    <location>
        <begin position="679"/>
        <end position="1349"/>
    </location>
</feature>
<organism evidence="5 6">
    <name type="scientific">Chaetoceros tenuissimus</name>
    <dbReference type="NCBI Taxonomy" id="426638"/>
    <lineage>
        <taxon>Eukaryota</taxon>
        <taxon>Sar</taxon>
        <taxon>Stramenopiles</taxon>
        <taxon>Ochrophyta</taxon>
        <taxon>Bacillariophyta</taxon>
        <taxon>Coscinodiscophyceae</taxon>
        <taxon>Chaetocerotophycidae</taxon>
        <taxon>Chaetocerotales</taxon>
        <taxon>Chaetocerotaceae</taxon>
        <taxon>Chaetoceros</taxon>
    </lineage>
</organism>
<dbReference type="EMBL" id="BLLK01000020">
    <property type="protein sequence ID" value="GFH45424.1"/>
    <property type="molecule type" value="Genomic_DNA"/>
</dbReference>
<accession>A0AAD3H0I9</accession>
<keyword evidence="6" id="KW-1185">Reference proteome</keyword>
<gene>
    <name evidence="5" type="ORF">CTEN210_01898</name>
</gene>
<feature type="region of interest" description="Disordered" evidence="3">
    <location>
        <begin position="331"/>
        <end position="367"/>
    </location>
</feature>
<evidence type="ECO:0000313" key="6">
    <source>
        <dbReference type="Proteomes" id="UP001054902"/>
    </source>
</evidence>
<evidence type="ECO:0000256" key="1">
    <source>
        <dbReference type="ARBA" id="ARBA00004123"/>
    </source>
</evidence>
<keyword evidence="2" id="KW-0539">Nucleus</keyword>
<reference evidence="5 6" key="1">
    <citation type="journal article" date="2021" name="Sci. Rep.">
        <title>The genome of the diatom Chaetoceros tenuissimus carries an ancient integrated fragment of an extant virus.</title>
        <authorList>
            <person name="Hongo Y."/>
            <person name="Kimura K."/>
            <person name="Takaki Y."/>
            <person name="Yoshida Y."/>
            <person name="Baba S."/>
            <person name="Kobayashi G."/>
            <person name="Nagasaki K."/>
            <person name="Hano T."/>
            <person name="Tomaru Y."/>
        </authorList>
    </citation>
    <scope>NUCLEOTIDE SEQUENCE [LARGE SCALE GENOMIC DNA]</scope>
    <source>
        <strain evidence="5 6">NIES-3715</strain>
    </source>
</reference>
<dbReference type="PANTHER" id="PTHR23318:SF0">
    <property type="entry name" value="SERINE_THREONINE-PROTEIN PHOSPHATASE 4 REGULATORY SUBUNIT 3"/>
    <property type="match status" value="1"/>
</dbReference>
<sequence length="1437" mass="160894">MNGITTSDLPTNASSSNSVDPRGGGNEMNAMASSTHFQSHLNSTELRSDALVKDYNTIQQKDRGRNLIMQANSVEPAHVQLATMTSSLAHNSSQNFPPDGQKDEFQQQQQRIQFTIGKKRKKTSAGDQASKRQSHSGHYNNVLEASDSSNKNLLVGAKKNSFQDEALMNNLDDEPFTNNSGYQQLNVKEDEKLHREDMSSTSLGSDAANEYVEKSIVNSQYPHVSPDLEAETQRNNNNVDRIQHGNDIDELSENNSIDRGPNNALVEEQNSKNNVTNTSQVQPLHSIPSQPDGWRVKLYRLNADGSWDDCGTGRIVCLISDHVNTIHHSKTSTLTASGENTSENRVSRYDGSLQVDSSEKKGLDGTDTKLQESKEWAHLEDEIYQQLGMPTLCMHAELPANLQHLAGLANAAPKVLLRTRVLLRESYQRQGDNIITWCEPYFLPAQIRDDQMSQTGVSQNAFLHNSAHQQTHQGNEDIACGVDLALSFQDNAGCRDIWNKISKIQHKAFELFEARGGLSITSNNSIGIRELGHQRHDNTVNEGEMSNNTMRKMGDGNGINRGDRSLDSSIRTEHHNTSVDGIQENINNTTHEARPELWDDTSRNGSPSLHGIGLDVDEHDFMEADTAAAVSMAAQVSHYVGHANQGKGQMFHQNDSIEPIHSSVAQLCNPPTLENLEKIADVIAASQPQQRENIARFVSQSECTYLKALLALFPSAEAKNNYHALATLASIIKSIFLFNEPSIIQLVVSDGQIFEDCCCCLEYDPDLKEKANHRWFIRDRLKFRTVLIMEDEELIDSIHRAFRVTYIRDTLLRPTMDESSLSTLGSLLTFAHGDVVKGVMSNPRNSDAPLKDSYLVRILRLLGKEIRAIRDIEWKTMRQKGRPPSTTAKNHTKMMSSTLSSSSGNEQQPSTPWKQHLAPQDETLQSRKLRRRGCLSFLREMFNMVRMSLQQSDKDDFYAVIVLMDVKLGENTKSEQKESKSAESVSSDNDTVNLLSLLGAILSDTNADVSEKGACLDILSAVASHEPSLIRKHCLDEFSKLGASNINIARPEPNEKRQVVFACPPTDLFLSLLCVMSTENDAGIMLQTCEVIRIILDTEMVNDPTQLDLGGVIDNEEDELIGSDNVSFLVGANPSNGHGGGGCEQNSFLQMFYDHYVPWLVAPFQYSILIPKTAIPFSYEEERINENDSLLQFLMRKHQSLKDAKISRTGLLKMVSTSAIRLSFSVELLSFCVRTHCYRMKRYLINSRVLINVMKMLSPRSSVVPSGDRCLKLGALRCLRSIISLKDEFYNRHIVQHSLFTPVFEAFRANPVGDNLVSSSIIEICEFIRTENIKSLIEYIVTKHMQQTTTQQSSSSNDTANFKLPPCLEDLATPYVSTLTLLREKYEENVSELTDGTSERDKGKRVGMSEKAMEDQRKFREADEEESYFFDDVEDCR</sequence>
<evidence type="ECO:0000256" key="3">
    <source>
        <dbReference type="SAM" id="MobiDB-lite"/>
    </source>
</evidence>
<dbReference type="InterPro" id="IPR006887">
    <property type="entry name" value="P4R3-like_central_dom"/>
</dbReference>
<feature type="region of interest" description="Disordered" evidence="3">
    <location>
        <begin position="538"/>
        <end position="560"/>
    </location>
</feature>
<evidence type="ECO:0000259" key="4">
    <source>
        <dbReference type="Pfam" id="PF04802"/>
    </source>
</evidence>
<dbReference type="Proteomes" id="UP001054902">
    <property type="component" value="Unassembled WGS sequence"/>
</dbReference>
<comment type="caution">
    <text evidence="5">The sequence shown here is derived from an EMBL/GenBank/DDBJ whole genome shotgun (WGS) entry which is preliminary data.</text>
</comment>
<protein>
    <recommendedName>
        <fullName evidence="4">Serine/threonine-protein phosphatase 4 regulatory subunit 3-like central domain-containing protein</fullName>
    </recommendedName>
</protein>
<feature type="compositionally biased region" description="Polar residues" evidence="3">
    <location>
        <begin position="540"/>
        <end position="550"/>
    </location>
</feature>
<dbReference type="GO" id="GO:0030289">
    <property type="term" value="C:protein phosphatase 4 complex"/>
    <property type="evidence" value="ECO:0007669"/>
    <property type="project" value="TreeGrafter"/>
</dbReference>
<feature type="compositionally biased region" description="Basic and acidic residues" evidence="3">
    <location>
        <begin position="1397"/>
        <end position="1419"/>
    </location>
</feature>
<feature type="region of interest" description="Disordered" evidence="3">
    <location>
        <begin position="1390"/>
        <end position="1419"/>
    </location>
</feature>
<comment type="subcellular location">
    <subcellularLocation>
        <location evidence="1">Nucleus</location>
    </subcellularLocation>
</comment>
<feature type="region of interest" description="Disordered" evidence="3">
    <location>
        <begin position="89"/>
        <end position="108"/>
    </location>
</feature>
<evidence type="ECO:0000256" key="2">
    <source>
        <dbReference type="ARBA" id="ARBA00023242"/>
    </source>
</evidence>
<dbReference type="Pfam" id="PF04802">
    <property type="entry name" value="PP4R3"/>
    <property type="match status" value="1"/>
</dbReference>
<feature type="compositionally biased region" description="Polar residues" evidence="3">
    <location>
        <begin position="884"/>
        <end position="895"/>
    </location>
</feature>
<dbReference type="InterPro" id="IPR011993">
    <property type="entry name" value="PH-like_dom_sf"/>
</dbReference>
<feature type="region of interest" description="Disordered" evidence="3">
    <location>
        <begin position="115"/>
        <end position="145"/>
    </location>
</feature>
<feature type="compositionally biased region" description="Polar residues" evidence="3">
    <location>
        <begin position="904"/>
        <end position="913"/>
    </location>
</feature>
<dbReference type="GO" id="GO:0005654">
    <property type="term" value="C:nucleoplasm"/>
    <property type="evidence" value="ECO:0007669"/>
    <property type="project" value="TreeGrafter"/>
</dbReference>
<feature type="region of interest" description="Disordered" evidence="3">
    <location>
        <begin position="1"/>
        <end position="30"/>
    </location>
</feature>
<feature type="compositionally biased region" description="Basic and acidic residues" evidence="3">
    <location>
        <begin position="357"/>
        <end position="367"/>
    </location>
</feature>
<dbReference type="Gene3D" id="2.30.29.30">
    <property type="entry name" value="Pleckstrin-homology domain (PH domain)/Phosphotyrosine-binding domain (PTB)"/>
    <property type="match status" value="1"/>
</dbReference>
<dbReference type="GO" id="GO:0072542">
    <property type="term" value="F:protein phosphatase activator activity"/>
    <property type="evidence" value="ECO:0007669"/>
    <property type="project" value="TreeGrafter"/>
</dbReference>
<dbReference type="InterPro" id="IPR051137">
    <property type="entry name" value="PP4R3-like"/>
</dbReference>
<feature type="compositionally biased region" description="Polar residues" evidence="3">
    <location>
        <begin position="1"/>
        <end position="19"/>
    </location>
</feature>